<protein>
    <submittedName>
        <fullName evidence="5">ABC transporter substrate-binding protein</fullName>
    </submittedName>
</protein>
<comment type="caution">
    <text evidence="5">The sequence shown here is derived from an EMBL/GenBank/DDBJ whole genome shotgun (WGS) entry which is preliminary data.</text>
</comment>
<dbReference type="Proteomes" id="UP001500540">
    <property type="component" value="Unassembled WGS sequence"/>
</dbReference>
<evidence type="ECO:0000256" key="3">
    <source>
        <dbReference type="SAM" id="MobiDB-lite"/>
    </source>
</evidence>
<evidence type="ECO:0000256" key="2">
    <source>
        <dbReference type="ARBA" id="ARBA00022729"/>
    </source>
</evidence>
<feature type="region of interest" description="Disordered" evidence="3">
    <location>
        <begin position="1"/>
        <end position="27"/>
    </location>
</feature>
<gene>
    <name evidence="5" type="ORF">GCM10022240_26500</name>
</gene>
<dbReference type="InterPro" id="IPR028082">
    <property type="entry name" value="Peripla_BP_I"/>
</dbReference>
<sequence length="396" mass="41191">MAGCTRAGTTPSSSGGPADDPGITDSTITLGVDTPLSGPVAGPGSCAAAGLQAYFGAANAAGGIKFGDGHTRQVEIKTYDDAYDPAKAVSNFHQMIADKVFADVGGLGAGNNLAIMPLANQQKIPQVFLQSNTTKFSSDQSANPWTTGWLPTYRSEGEAFGKFLAAADKPLTVATLAQNDDVLQEVEGLKDAIKGSQVKIVAQATYEATDPTVDAQIARLAASKADVFFSADVQVPLTIASLLKAQQLGWLPVIFLPANTSAKATILDPGHADAYPAVYTTGFSKNAGDPQYANDADVKQYVKDMAAYAPKSATSNAFAQCEWAYSIGATTEAAFKAMKAPTRAAFMDGVHGLKNLEVPLLLPGVTVDTTSLTEPAVNITQIQKFSGGVYSKADSY</sequence>
<evidence type="ECO:0000256" key="1">
    <source>
        <dbReference type="ARBA" id="ARBA00010062"/>
    </source>
</evidence>
<keyword evidence="6" id="KW-1185">Reference proteome</keyword>
<comment type="similarity">
    <text evidence="1">Belongs to the leucine-binding protein family.</text>
</comment>
<dbReference type="PANTHER" id="PTHR47235:SF1">
    <property type="entry name" value="BLR6548 PROTEIN"/>
    <property type="match status" value="1"/>
</dbReference>
<evidence type="ECO:0000313" key="6">
    <source>
        <dbReference type="Proteomes" id="UP001500540"/>
    </source>
</evidence>
<dbReference type="InterPro" id="IPR028081">
    <property type="entry name" value="Leu-bd"/>
</dbReference>
<proteinExistence type="inferred from homology"/>
<keyword evidence="2" id="KW-0732">Signal</keyword>
<dbReference type="SUPFAM" id="SSF53822">
    <property type="entry name" value="Periplasmic binding protein-like I"/>
    <property type="match status" value="1"/>
</dbReference>
<dbReference type="CDD" id="cd06343">
    <property type="entry name" value="PBP1_ABC_ligand_binding-like"/>
    <property type="match status" value="1"/>
</dbReference>
<evidence type="ECO:0000313" key="5">
    <source>
        <dbReference type="EMBL" id="GAA3773263.1"/>
    </source>
</evidence>
<evidence type="ECO:0000259" key="4">
    <source>
        <dbReference type="Pfam" id="PF13458"/>
    </source>
</evidence>
<feature type="domain" description="Leucine-binding protein" evidence="4">
    <location>
        <begin position="27"/>
        <end position="382"/>
    </location>
</feature>
<dbReference type="PANTHER" id="PTHR47235">
    <property type="entry name" value="BLR6548 PROTEIN"/>
    <property type="match status" value="1"/>
</dbReference>
<organism evidence="5 6">
    <name type="scientific">Microbacterium kribbense</name>
    <dbReference type="NCBI Taxonomy" id="433645"/>
    <lineage>
        <taxon>Bacteria</taxon>
        <taxon>Bacillati</taxon>
        <taxon>Actinomycetota</taxon>
        <taxon>Actinomycetes</taxon>
        <taxon>Micrococcales</taxon>
        <taxon>Microbacteriaceae</taxon>
        <taxon>Microbacterium</taxon>
    </lineage>
</organism>
<reference evidence="6" key="1">
    <citation type="journal article" date="2019" name="Int. J. Syst. Evol. Microbiol.">
        <title>The Global Catalogue of Microorganisms (GCM) 10K type strain sequencing project: providing services to taxonomists for standard genome sequencing and annotation.</title>
        <authorList>
            <consortium name="The Broad Institute Genomics Platform"/>
            <consortium name="The Broad Institute Genome Sequencing Center for Infectious Disease"/>
            <person name="Wu L."/>
            <person name="Ma J."/>
        </authorList>
    </citation>
    <scope>NUCLEOTIDE SEQUENCE [LARGE SCALE GENOMIC DNA]</scope>
    <source>
        <strain evidence="6">JCM 16950</strain>
    </source>
</reference>
<dbReference type="EMBL" id="BAABAF010000009">
    <property type="protein sequence ID" value="GAA3773263.1"/>
    <property type="molecule type" value="Genomic_DNA"/>
</dbReference>
<dbReference type="Gene3D" id="3.40.50.2300">
    <property type="match status" value="2"/>
</dbReference>
<dbReference type="Pfam" id="PF13458">
    <property type="entry name" value="Peripla_BP_6"/>
    <property type="match status" value="1"/>
</dbReference>
<name>A0ABP7GXV6_9MICO</name>
<accession>A0ABP7GXV6</accession>